<reference evidence="4" key="1">
    <citation type="journal article" date="2017" name="Front. Plant Sci.">
        <title>Climate Clever Clovers: New Paradigm to Reduce the Environmental Footprint of Ruminants by Breeding Low Methanogenic Forages Utilizing Haplotype Variation.</title>
        <authorList>
            <person name="Kaur P."/>
            <person name="Appels R."/>
            <person name="Bayer P.E."/>
            <person name="Keeble-Gagnere G."/>
            <person name="Wang J."/>
            <person name="Hirakawa H."/>
            <person name="Shirasawa K."/>
            <person name="Vercoe P."/>
            <person name="Stefanova K."/>
            <person name="Durmic Z."/>
            <person name="Nichols P."/>
            <person name="Revell C."/>
            <person name="Isobe S.N."/>
            <person name="Edwards D."/>
            <person name="Erskine W."/>
        </authorList>
    </citation>
    <scope>NUCLEOTIDE SEQUENCE [LARGE SCALE GENOMIC DNA]</scope>
    <source>
        <strain evidence="4">cv. Daliak</strain>
    </source>
</reference>
<protein>
    <recommendedName>
        <fullName evidence="2">Xylanase inhibitor N-terminal domain-containing protein</fullName>
    </recommendedName>
</protein>
<dbReference type="GO" id="GO:0006508">
    <property type="term" value="P:proteolysis"/>
    <property type="evidence" value="ECO:0007669"/>
    <property type="project" value="InterPro"/>
</dbReference>
<proteinExistence type="inferred from homology"/>
<dbReference type="PANTHER" id="PTHR13683:SF750">
    <property type="entry name" value="ASPARTYL PROTEASE AED1"/>
    <property type="match status" value="1"/>
</dbReference>
<dbReference type="Gene3D" id="2.40.70.10">
    <property type="entry name" value="Acid Proteases"/>
    <property type="match status" value="2"/>
</dbReference>
<dbReference type="PANTHER" id="PTHR13683">
    <property type="entry name" value="ASPARTYL PROTEASES"/>
    <property type="match status" value="1"/>
</dbReference>
<keyword evidence="4" id="KW-1185">Reference proteome</keyword>
<dbReference type="AlphaFoldDB" id="A0A2Z6NN92"/>
<name>A0A2Z6NN92_TRISU</name>
<evidence type="ECO:0000256" key="1">
    <source>
        <dbReference type="ARBA" id="ARBA00007447"/>
    </source>
</evidence>
<dbReference type="InterPro" id="IPR001461">
    <property type="entry name" value="Aspartic_peptidase_A1"/>
</dbReference>
<evidence type="ECO:0000259" key="2">
    <source>
        <dbReference type="Pfam" id="PF14543"/>
    </source>
</evidence>
<dbReference type="Proteomes" id="UP000242715">
    <property type="component" value="Unassembled WGS sequence"/>
</dbReference>
<dbReference type="EMBL" id="DF974128">
    <property type="protein sequence ID" value="GAU45491.1"/>
    <property type="molecule type" value="Genomic_DNA"/>
</dbReference>
<dbReference type="OrthoDB" id="1741733at2759"/>
<sequence length="169" mass="18557">MTFLIHQCLHLIAISRVHLQIAIRSIQLQVYIFIDNFLFICGQNNRGLFNGSADLLGLGRHLISFVEQTCQIYNKTFSYCLPSSFSDVGYLTFGAANNSGVKYTRFSTISNQSSFYGLDIVGINIGGIQIPFLSSIFSSGGASIDSGTSLRGDYHQLPMLASVIPSKKE</sequence>
<organism evidence="3 4">
    <name type="scientific">Trifolium subterraneum</name>
    <name type="common">Subterranean clover</name>
    <dbReference type="NCBI Taxonomy" id="3900"/>
    <lineage>
        <taxon>Eukaryota</taxon>
        <taxon>Viridiplantae</taxon>
        <taxon>Streptophyta</taxon>
        <taxon>Embryophyta</taxon>
        <taxon>Tracheophyta</taxon>
        <taxon>Spermatophyta</taxon>
        <taxon>Magnoliopsida</taxon>
        <taxon>eudicotyledons</taxon>
        <taxon>Gunneridae</taxon>
        <taxon>Pentapetalae</taxon>
        <taxon>rosids</taxon>
        <taxon>fabids</taxon>
        <taxon>Fabales</taxon>
        <taxon>Fabaceae</taxon>
        <taxon>Papilionoideae</taxon>
        <taxon>50 kb inversion clade</taxon>
        <taxon>NPAAA clade</taxon>
        <taxon>Hologalegina</taxon>
        <taxon>IRL clade</taxon>
        <taxon>Trifolieae</taxon>
        <taxon>Trifolium</taxon>
    </lineage>
</organism>
<dbReference type="Pfam" id="PF14543">
    <property type="entry name" value="TAXi_N"/>
    <property type="match status" value="1"/>
</dbReference>
<dbReference type="SUPFAM" id="SSF50630">
    <property type="entry name" value="Acid proteases"/>
    <property type="match status" value="1"/>
</dbReference>
<dbReference type="InterPro" id="IPR032861">
    <property type="entry name" value="TAXi_N"/>
</dbReference>
<evidence type="ECO:0000313" key="4">
    <source>
        <dbReference type="Proteomes" id="UP000242715"/>
    </source>
</evidence>
<dbReference type="InterPro" id="IPR021109">
    <property type="entry name" value="Peptidase_aspartic_dom_sf"/>
</dbReference>
<gene>
    <name evidence="3" type="ORF">TSUD_129360</name>
</gene>
<feature type="domain" description="Xylanase inhibitor N-terminal" evidence="2">
    <location>
        <begin position="34"/>
        <end position="94"/>
    </location>
</feature>
<accession>A0A2Z6NN92</accession>
<comment type="similarity">
    <text evidence="1">Belongs to the peptidase A1 family.</text>
</comment>
<evidence type="ECO:0000313" key="3">
    <source>
        <dbReference type="EMBL" id="GAU45491.1"/>
    </source>
</evidence>
<dbReference type="GO" id="GO:0004190">
    <property type="term" value="F:aspartic-type endopeptidase activity"/>
    <property type="evidence" value="ECO:0007669"/>
    <property type="project" value="InterPro"/>
</dbReference>